<dbReference type="CDD" id="cd01193">
    <property type="entry name" value="INT_IntI_C"/>
    <property type="match status" value="1"/>
</dbReference>
<dbReference type="InterPro" id="IPR010998">
    <property type="entry name" value="Integrase_recombinase_N"/>
</dbReference>
<dbReference type="PANTHER" id="PTHR30349:SF64">
    <property type="entry name" value="PROPHAGE INTEGRASE INTD-RELATED"/>
    <property type="match status" value="1"/>
</dbReference>
<keyword evidence="3 5" id="KW-0238">DNA-binding</keyword>
<dbReference type="InterPro" id="IPR013762">
    <property type="entry name" value="Integrase-like_cat_sf"/>
</dbReference>
<dbReference type="InterPro" id="IPR002104">
    <property type="entry name" value="Integrase_catalytic"/>
</dbReference>
<dbReference type="SUPFAM" id="SSF56349">
    <property type="entry name" value="DNA breaking-rejoining enzymes"/>
    <property type="match status" value="1"/>
</dbReference>
<name>A0A1B4VCN4_9GAMM</name>
<dbReference type="InterPro" id="IPR004107">
    <property type="entry name" value="Integrase_SAM-like_N"/>
</dbReference>
<dbReference type="AlphaFoldDB" id="A0A1B4VCN4"/>
<dbReference type="InterPro" id="IPR044068">
    <property type="entry name" value="CB"/>
</dbReference>
<dbReference type="KEGG" id="sva:SVA_2953"/>
<dbReference type="PROSITE" id="PS51898">
    <property type="entry name" value="TYR_RECOMBINASE"/>
    <property type="match status" value="1"/>
</dbReference>
<evidence type="ECO:0000256" key="4">
    <source>
        <dbReference type="ARBA" id="ARBA00023172"/>
    </source>
</evidence>
<evidence type="ECO:0000259" key="7">
    <source>
        <dbReference type="PROSITE" id="PS51900"/>
    </source>
</evidence>
<dbReference type="NCBIfam" id="TIGR02249">
    <property type="entry name" value="integrase_gron"/>
    <property type="match status" value="1"/>
</dbReference>
<dbReference type="GO" id="GO:0006310">
    <property type="term" value="P:DNA recombination"/>
    <property type="evidence" value="ECO:0007669"/>
    <property type="project" value="UniProtKB-KW"/>
</dbReference>
<dbReference type="InterPro" id="IPR050090">
    <property type="entry name" value="Tyrosine_recombinase_XerCD"/>
</dbReference>
<protein>
    <submittedName>
        <fullName evidence="8">Integrase</fullName>
    </submittedName>
</protein>
<feature type="domain" description="Tyr recombinase" evidence="6">
    <location>
        <begin position="70"/>
        <end position="283"/>
    </location>
</feature>
<sequence>MPVHFHNKRHPREMGAEQVTSFLTHLAVQGRVSASTQNQALNALLFLYREVLDIELPWMNDIERAKKPARLPVVLTRAEVRALLARLEGTHWLMGSLIYGSGLRLMECLRLRVKDLDFGYQQLLIRDAKGQKDRVTVIPESLVEPLRTQLTRVQALHEQDLKEGSGRVYLPHALDKKYPNADREWGWQYVFPSAKRSIDPGSGVERRHHVSEESFQRAVKRAVRAAGILKPASVHTLRHSFATHLLEDGYDIRTVQELLGHSDVSTTMIYTHVLQKGGRAARSPLDRLALPAG</sequence>
<dbReference type="Pfam" id="PF13495">
    <property type="entry name" value="Phage_int_SAM_4"/>
    <property type="match status" value="1"/>
</dbReference>
<dbReference type="PROSITE" id="PS51900">
    <property type="entry name" value="CB"/>
    <property type="match status" value="1"/>
</dbReference>
<feature type="domain" description="Core-binding (CB)" evidence="7">
    <location>
        <begin position="1"/>
        <end position="52"/>
    </location>
</feature>
<dbReference type="PANTHER" id="PTHR30349">
    <property type="entry name" value="PHAGE INTEGRASE-RELATED"/>
    <property type="match status" value="1"/>
</dbReference>
<keyword evidence="9" id="KW-1185">Reference proteome</keyword>
<accession>A0A1B4VCN4</accession>
<dbReference type="Gene3D" id="1.10.443.10">
    <property type="entry name" value="Intergrase catalytic core"/>
    <property type="match status" value="1"/>
</dbReference>
<keyword evidence="2" id="KW-0229">DNA integration</keyword>
<evidence type="ECO:0000313" key="9">
    <source>
        <dbReference type="Proteomes" id="UP000218899"/>
    </source>
</evidence>
<dbReference type="InterPro" id="IPR011946">
    <property type="entry name" value="Integrase_integron-type"/>
</dbReference>
<dbReference type="Proteomes" id="UP000218899">
    <property type="component" value="Chromosome"/>
</dbReference>
<evidence type="ECO:0000259" key="6">
    <source>
        <dbReference type="PROSITE" id="PS51898"/>
    </source>
</evidence>
<dbReference type="GO" id="GO:0003677">
    <property type="term" value="F:DNA binding"/>
    <property type="evidence" value="ECO:0007669"/>
    <property type="project" value="UniProtKB-UniRule"/>
</dbReference>
<evidence type="ECO:0000256" key="2">
    <source>
        <dbReference type="ARBA" id="ARBA00022908"/>
    </source>
</evidence>
<organism evidence="8 9">
    <name type="scientific">Sulfurifustis variabilis</name>
    <dbReference type="NCBI Taxonomy" id="1675686"/>
    <lineage>
        <taxon>Bacteria</taxon>
        <taxon>Pseudomonadati</taxon>
        <taxon>Pseudomonadota</taxon>
        <taxon>Gammaproteobacteria</taxon>
        <taxon>Acidiferrobacterales</taxon>
        <taxon>Acidiferrobacteraceae</taxon>
        <taxon>Sulfurifustis</taxon>
    </lineage>
</organism>
<evidence type="ECO:0000256" key="3">
    <source>
        <dbReference type="ARBA" id="ARBA00023125"/>
    </source>
</evidence>
<dbReference type="GO" id="GO:0015074">
    <property type="term" value="P:DNA integration"/>
    <property type="evidence" value="ECO:0007669"/>
    <property type="project" value="UniProtKB-KW"/>
</dbReference>
<evidence type="ECO:0000256" key="5">
    <source>
        <dbReference type="PROSITE-ProRule" id="PRU01248"/>
    </source>
</evidence>
<dbReference type="InterPro" id="IPR011010">
    <property type="entry name" value="DNA_brk_join_enz"/>
</dbReference>
<evidence type="ECO:0000256" key="1">
    <source>
        <dbReference type="ARBA" id="ARBA00008857"/>
    </source>
</evidence>
<dbReference type="Gene3D" id="1.10.150.130">
    <property type="match status" value="1"/>
</dbReference>
<evidence type="ECO:0000313" key="8">
    <source>
        <dbReference type="EMBL" id="BAU49501.1"/>
    </source>
</evidence>
<proteinExistence type="inferred from homology"/>
<comment type="similarity">
    <text evidence="1">Belongs to the 'phage' integrase family.</text>
</comment>
<dbReference type="EMBL" id="AP014936">
    <property type="protein sequence ID" value="BAU49501.1"/>
    <property type="molecule type" value="Genomic_DNA"/>
</dbReference>
<gene>
    <name evidence="8" type="ORF">SVA_2953</name>
</gene>
<reference evidence="8 9" key="1">
    <citation type="submission" date="2015-08" db="EMBL/GenBank/DDBJ databases">
        <title>Complete genome sequence of Sulfurifustis variabilis.</title>
        <authorList>
            <person name="Miura A."/>
            <person name="Kojima H."/>
            <person name="Fukui M."/>
        </authorList>
    </citation>
    <scope>NUCLEOTIDE SEQUENCE [LARGE SCALE GENOMIC DNA]</scope>
    <source>
        <strain evidence="9">skN76</strain>
    </source>
</reference>
<dbReference type="Pfam" id="PF00589">
    <property type="entry name" value="Phage_integrase"/>
    <property type="match status" value="1"/>
</dbReference>
<keyword evidence="4" id="KW-0233">DNA recombination</keyword>